<dbReference type="PANTHER" id="PTHR46082">
    <property type="entry name" value="ATP/GTP-BINDING PROTEIN-RELATED"/>
    <property type="match status" value="1"/>
</dbReference>
<dbReference type="Pfam" id="PF24476">
    <property type="entry name" value="DUF7580"/>
    <property type="match status" value="1"/>
</dbReference>
<accession>A0ABR0S5E6</accession>
<dbReference type="InterPro" id="IPR053137">
    <property type="entry name" value="NLR-like"/>
</dbReference>
<organism evidence="4 5">
    <name type="scientific">Cladobotryum mycophilum</name>
    <dbReference type="NCBI Taxonomy" id="491253"/>
    <lineage>
        <taxon>Eukaryota</taxon>
        <taxon>Fungi</taxon>
        <taxon>Dikarya</taxon>
        <taxon>Ascomycota</taxon>
        <taxon>Pezizomycotina</taxon>
        <taxon>Sordariomycetes</taxon>
        <taxon>Hypocreomycetidae</taxon>
        <taxon>Hypocreales</taxon>
        <taxon>Hypocreaceae</taxon>
        <taxon>Cladobotryum</taxon>
    </lineage>
</organism>
<evidence type="ECO:0000313" key="4">
    <source>
        <dbReference type="EMBL" id="KAK5987384.1"/>
    </source>
</evidence>
<feature type="compositionally biased region" description="Polar residues" evidence="1">
    <location>
        <begin position="541"/>
        <end position="553"/>
    </location>
</feature>
<dbReference type="Pfam" id="PF01048">
    <property type="entry name" value="PNP_UDP_1"/>
    <property type="match status" value="1"/>
</dbReference>
<comment type="caution">
    <text evidence="4">The sequence shown here is derived from an EMBL/GenBank/DDBJ whole genome shotgun (WGS) entry which is preliminary data.</text>
</comment>
<protein>
    <recommendedName>
        <fullName evidence="6">Nucleoside phosphorylase domain-containing protein</fullName>
    </recommendedName>
</protein>
<dbReference type="PANTHER" id="PTHR46082:SF6">
    <property type="entry name" value="AAA+ ATPASE DOMAIN-CONTAINING PROTEIN-RELATED"/>
    <property type="match status" value="1"/>
</dbReference>
<dbReference type="Proteomes" id="UP001338125">
    <property type="component" value="Unassembled WGS sequence"/>
</dbReference>
<evidence type="ECO:0000256" key="1">
    <source>
        <dbReference type="SAM" id="MobiDB-lite"/>
    </source>
</evidence>
<feature type="region of interest" description="Disordered" evidence="1">
    <location>
        <begin position="531"/>
        <end position="553"/>
    </location>
</feature>
<evidence type="ECO:0000259" key="2">
    <source>
        <dbReference type="Pfam" id="PF01048"/>
    </source>
</evidence>
<dbReference type="EMBL" id="JAVFKD010000016">
    <property type="protein sequence ID" value="KAK5987384.1"/>
    <property type="molecule type" value="Genomic_DNA"/>
</dbReference>
<name>A0ABR0S5E6_9HYPO</name>
<feature type="domain" description="Nucleoside phosphorylase" evidence="2">
    <location>
        <begin position="629"/>
        <end position="746"/>
    </location>
</feature>
<evidence type="ECO:0000259" key="3">
    <source>
        <dbReference type="Pfam" id="PF24476"/>
    </source>
</evidence>
<keyword evidence="5" id="KW-1185">Reference proteome</keyword>
<sequence length="1026" mass="114797">MEGTQRCSIQELVIFRSLRSGLNPAQMDVGFRVKNDADFLDCDLRDIFRTTTLELDLSYRDYHSLDQGVWDFLASLNDMVNKDIVYSLKALNRYASELRKDTNHKNSHQDSYDIAEIGNTYPNLKALMFFLDMSDSGTFSLGSDLRSSLFILPSGEAGGQAMRRVAAWKAVLQRLVASADRPQSSHGLSRSQTCLGALRPAEYQSGAPQGRVGFVMDAIFKEFQQVNCGMTHEIKLRVSEELHTGAEQTKLEMLVSCHSGCDWHEVVCDSFRAPVNLERKDNICISIQKTQEQRTKLRLFIDQRGLFDVTDEEQPISTSLHDYKEEALSSLFDKNRFCRISTGAYLNGQVQERFYYREKITLALALARCLMDFFGKEFDLAPCNWNPENIFFMRSARSYRESHWWYILVGSRSPRFEFPDIYDKICPGNPVLLSFAKLLLEILNGEKIPLEIDSQSINKNVGKWGEMCGIAGEVQKDEDSFFLEAVQGCLYLHMHLPRPEDQRTTIPPGIAVKKAIYEHIVQKLEQALNPKDLKRKRQEPFSESPQTKKPFTIGSQGIVYTPLEDSDRRDLKNTLVAPSYHYNTSSSQAPRTLRGGSTGFSGGNVPVGILQNYTTMMATAPPGRDGFSIAIICANTTEYNAVCQIFDEFWDEKDDQYGKATGDYNTYTPGRIGKHNVVLVLLYQIGKANAAAATAGIRSTYGGLELALLVGICGGVPFISGDVENEILLGDVVISTSIIQYDFGKEYLDNSFRTDTVKDNLSKAATNIRSLLQIFETDRGLGLLQRQTSQFLVQLQNKGKGGCRVLAKYSYPGTAKDQLFKSDYLHKHHGLLAHHCSICHGDLDAVCQDSLRATCEELGCEETHLVHRERIQEKQKLERSDNQEAQEPVIHLGAIVSGDTVLKSGKDRDKIARKEGVIAFEMERPSIWEDIPCIIIRGVSDYTDSHANKKWQHFAAATAAATAKALLYRYTKTDETRYGELGKRHMASSGGGHRGSSGTVFNGSITARNIIVGMHASEGAVNNSFG</sequence>
<reference evidence="4 5" key="1">
    <citation type="submission" date="2024-01" db="EMBL/GenBank/DDBJ databases">
        <title>Complete genome of Cladobotryum mycophilum ATHUM6906.</title>
        <authorList>
            <person name="Christinaki A.C."/>
            <person name="Myridakis A.I."/>
            <person name="Kouvelis V.N."/>
        </authorList>
    </citation>
    <scope>NUCLEOTIDE SEQUENCE [LARGE SCALE GENOMIC DNA]</scope>
    <source>
        <strain evidence="4 5">ATHUM6906</strain>
    </source>
</reference>
<feature type="domain" description="DUF7580" evidence="3">
    <location>
        <begin position="204"/>
        <end position="530"/>
    </location>
</feature>
<proteinExistence type="predicted"/>
<gene>
    <name evidence="4" type="ORF">PT974_11511</name>
</gene>
<dbReference type="InterPro" id="IPR000845">
    <property type="entry name" value="Nucleoside_phosphorylase_d"/>
</dbReference>
<dbReference type="SUPFAM" id="SSF53167">
    <property type="entry name" value="Purine and uridine phosphorylases"/>
    <property type="match status" value="1"/>
</dbReference>
<dbReference type="Gene3D" id="3.40.50.1580">
    <property type="entry name" value="Nucleoside phosphorylase domain"/>
    <property type="match status" value="1"/>
</dbReference>
<evidence type="ECO:0000313" key="5">
    <source>
        <dbReference type="Proteomes" id="UP001338125"/>
    </source>
</evidence>
<dbReference type="InterPro" id="IPR035994">
    <property type="entry name" value="Nucleoside_phosphorylase_sf"/>
</dbReference>
<evidence type="ECO:0008006" key="6">
    <source>
        <dbReference type="Google" id="ProtNLM"/>
    </source>
</evidence>
<dbReference type="InterPro" id="IPR056002">
    <property type="entry name" value="DUF7580"/>
</dbReference>